<feature type="compositionally biased region" description="Basic and acidic residues" evidence="1">
    <location>
        <begin position="584"/>
        <end position="594"/>
    </location>
</feature>
<feature type="region of interest" description="Disordered" evidence="1">
    <location>
        <begin position="294"/>
        <end position="397"/>
    </location>
</feature>
<reference evidence="3" key="1">
    <citation type="submission" date="2023-06" db="EMBL/GenBank/DDBJ databases">
        <title>Genome-scale phylogeny and comparative genomics of the fungal order Sordariales.</title>
        <authorList>
            <consortium name="Lawrence Berkeley National Laboratory"/>
            <person name="Hensen N."/>
            <person name="Bonometti L."/>
            <person name="Westerberg I."/>
            <person name="Brannstrom I.O."/>
            <person name="Guillou S."/>
            <person name="Cros-Aarteil S."/>
            <person name="Calhoun S."/>
            <person name="Haridas S."/>
            <person name="Kuo A."/>
            <person name="Mondo S."/>
            <person name="Pangilinan J."/>
            <person name="Riley R."/>
            <person name="LaButti K."/>
            <person name="Andreopoulos B."/>
            <person name="Lipzen A."/>
            <person name="Chen C."/>
            <person name="Yanf M."/>
            <person name="Daum C."/>
            <person name="Ng V."/>
            <person name="Clum A."/>
            <person name="Steindorff A."/>
            <person name="Ohm R."/>
            <person name="Martin F."/>
            <person name="Silar P."/>
            <person name="Natvig D."/>
            <person name="Lalanne C."/>
            <person name="Gautier V."/>
            <person name="Ament-velasquez S.L."/>
            <person name="Kruys A."/>
            <person name="Hutchinson M.I."/>
            <person name="Powell A.J."/>
            <person name="Barry K."/>
            <person name="Miller A.N."/>
            <person name="Grigoriev I.V."/>
            <person name="Debuchy R."/>
            <person name="Gladieux P."/>
            <person name="Thoren M.H."/>
            <person name="Johannesson H."/>
        </authorList>
    </citation>
    <scope>NUCLEOTIDE SEQUENCE</scope>
    <source>
        <strain evidence="3">SMH3391-2</strain>
    </source>
</reference>
<organism evidence="3 4">
    <name type="scientific">Bombardia bombarda</name>
    <dbReference type="NCBI Taxonomy" id="252184"/>
    <lineage>
        <taxon>Eukaryota</taxon>
        <taxon>Fungi</taxon>
        <taxon>Dikarya</taxon>
        <taxon>Ascomycota</taxon>
        <taxon>Pezizomycotina</taxon>
        <taxon>Sordariomycetes</taxon>
        <taxon>Sordariomycetidae</taxon>
        <taxon>Sordariales</taxon>
        <taxon>Lasiosphaeriaceae</taxon>
        <taxon>Bombardia</taxon>
    </lineage>
</organism>
<feature type="compositionally biased region" description="Basic and acidic residues" evidence="1">
    <location>
        <begin position="559"/>
        <end position="576"/>
    </location>
</feature>
<dbReference type="AlphaFoldDB" id="A0AA39XJY1"/>
<dbReference type="Proteomes" id="UP001174934">
    <property type="component" value="Unassembled WGS sequence"/>
</dbReference>
<gene>
    <name evidence="3" type="ORF">B0T17DRAFT_6212</name>
</gene>
<evidence type="ECO:0000256" key="1">
    <source>
        <dbReference type="SAM" id="MobiDB-lite"/>
    </source>
</evidence>
<keyword evidence="2" id="KW-1133">Transmembrane helix</keyword>
<evidence type="ECO:0000313" key="3">
    <source>
        <dbReference type="EMBL" id="KAK0634425.1"/>
    </source>
</evidence>
<sequence length="612" mass="66717">MLARPESRLAVTVLLLSILTIPFLIELARHCLPPRKKQSDGPSGRATAHLVSPLFVSFFQVIFVLIVFVGNQGARPATANIAAGGGECELNVDADIGGDGIRLAIWAQELVLLLITVIGILHTQATGVKEIGAGLTITHVSFVIALLVQKVRGSLSAPDAIIGSLILDSQNSAIPIQLANKQTLAARWQACIIVGCQVLGLVVLAVIVQGFSRGEFSRQDCQCLTVFWWGWLSDCSAVPPAEMAVFWTYYACRCVASVQCGYNTLANAWKFDEGERDGVPLNDITFPPMRANRRELGHRRHHSPSLTESSYDLEHRSIPYRDEADPRHSDVDVSSQAPPPPPPPPPSPPPPAGPTTDDEITEVSHTRAPTDGIKDKEAPDLQNIPAPQSSNTARDERLVIHRRPTTGTGSSTDSSSYFSPEVNRLSKYDAYPSTVTLLYITYGVFAVTSMATAEITMRDNELQPSSQVFSVGQIIAIVVAVVTIVRGIWLFRRMFVGKDGKFISPFTFSALHDMRSLVVLVLSVWLLFGLLKRRRPAREGSVDTDSSDEEHSVGYADTGEYRRGDGGQGRHGERVKGGVNEESDVQHNGEERDVQSVTGHPVGPSVRRQRAR</sequence>
<proteinExistence type="predicted"/>
<feature type="region of interest" description="Disordered" evidence="1">
    <location>
        <begin position="538"/>
        <end position="612"/>
    </location>
</feature>
<comment type="caution">
    <text evidence="3">The sequence shown here is derived from an EMBL/GenBank/DDBJ whole genome shotgun (WGS) entry which is preliminary data.</text>
</comment>
<keyword evidence="2" id="KW-0812">Transmembrane</keyword>
<feature type="transmembrane region" description="Helical" evidence="2">
    <location>
        <begin position="51"/>
        <end position="70"/>
    </location>
</feature>
<evidence type="ECO:0000256" key="2">
    <source>
        <dbReference type="SAM" id="Phobius"/>
    </source>
</evidence>
<keyword evidence="2" id="KW-0472">Membrane</keyword>
<feature type="transmembrane region" description="Helical" evidence="2">
    <location>
        <begin position="437"/>
        <end position="456"/>
    </location>
</feature>
<feature type="compositionally biased region" description="Basic and acidic residues" evidence="1">
    <location>
        <begin position="312"/>
        <end position="331"/>
    </location>
</feature>
<feature type="transmembrane region" description="Helical" evidence="2">
    <location>
        <begin position="468"/>
        <end position="491"/>
    </location>
</feature>
<protein>
    <submittedName>
        <fullName evidence="3">Uncharacterized protein</fullName>
    </submittedName>
</protein>
<feature type="transmembrane region" description="Helical" evidence="2">
    <location>
        <begin position="514"/>
        <end position="531"/>
    </location>
</feature>
<feature type="transmembrane region" description="Helical" evidence="2">
    <location>
        <begin position="190"/>
        <end position="211"/>
    </location>
</feature>
<feature type="compositionally biased region" description="Pro residues" evidence="1">
    <location>
        <begin position="337"/>
        <end position="353"/>
    </location>
</feature>
<name>A0AA39XJY1_9PEZI</name>
<accession>A0AA39XJY1</accession>
<keyword evidence="4" id="KW-1185">Reference proteome</keyword>
<dbReference type="EMBL" id="JAULSR010000001">
    <property type="protein sequence ID" value="KAK0634425.1"/>
    <property type="molecule type" value="Genomic_DNA"/>
</dbReference>
<evidence type="ECO:0000313" key="4">
    <source>
        <dbReference type="Proteomes" id="UP001174934"/>
    </source>
</evidence>